<evidence type="ECO:0000256" key="8">
    <source>
        <dbReference type="HAMAP-Rule" id="MF_03125"/>
    </source>
</evidence>
<keyword evidence="4 8" id="KW-0547">Nucleotide-binding</keyword>
<keyword evidence="7 8" id="KW-0342">GTP-binding</keyword>
<dbReference type="HAMAP" id="MF_00011">
    <property type="entry name" value="Adenylosucc_synth"/>
    <property type="match status" value="1"/>
</dbReference>
<evidence type="ECO:0000256" key="4">
    <source>
        <dbReference type="ARBA" id="ARBA00022741"/>
    </source>
</evidence>
<comment type="subunit">
    <text evidence="1 8">Homodimer.</text>
</comment>
<dbReference type="GO" id="GO:0005525">
    <property type="term" value="F:GTP binding"/>
    <property type="evidence" value="ECO:0007669"/>
    <property type="project" value="UniProtKB-UniRule"/>
</dbReference>
<dbReference type="GO" id="GO:0046040">
    <property type="term" value="P:IMP metabolic process"/>
    <property type="evidence" value="ECO:0007669"/>
    <property type="project" value="TreeGrafter"/>
</dbReference>
<evidence type="ECO:0000256" key="6">
    <source>
        <dbReference type="ARBA" id="ARBA00022842"/>
    </source>
</evidence>
<comment type="caution">
    <text evidence="8">Lacks conserved residue(s) required for the propagation of feature annotation.</text>
</comment>
<evidence type="ECO:0000256" key="3">
    <source>
        <dbReference type="ARBA" id="ARBA00022723"/>
    </source>
</evidence>
<dbReference type="GO" id="GO:0004019">
    <property type="term" value="F:adenylosuccinate synthase activity"/>
    <property type="evidence" value="ECO:0007669"/>
    <property type="project" value="UniProtKB-UniRule"/>
</dbReference>
<sequence length="320" mass="36385">MEKNSITKMKGWQRRLIISERAHVKYQDRQLVNGTKGDLVFDFHQVIECIREQDSAGVRNELRIADLNDNFDDFRQKFVRLVQLTTVQFPSLDVCIESELQKYKKYAEKLTSLGLVCNTVRYLHDALSGPTPKNVLVEGANGTFTYPYVTRNNCSVGGVLTGLGINPRRVSHIIGIVKAYETRVGDGPFPTELNDEIGKTLRKIGHEYGVTTGRPRRCGWLDIMLRKYSNAVNGFTKLALAKFDVLDTFEEIKIGVSYKLNDTAIQDSLASKFAQVEVDYEVLPRWKESIQNVTEFNQLPLNAPKYVQRIEELVGVPSKY</sequence>
<dbReference type="STRING" id="36087.A0A077YXJ3"/>
<dbReference type="UniPathway" id="UPA00075">
    <property type="reaction ID" value="UER00335"/>
</dbReference>
<comment type="pathway">
    <text evidence="8">Purine metabolism; AMP biosynthesis via de novo pathway; AMP from IMP: step 1/2.</text>
</comment>
<gene>
    <name evidence="9" type="ORF">TTRE_0000106401</name>
</gene>
<dbReference type="Proteomes" id="UP000030665">
    <property type="component" value="Unassembled WGS sequence"/>
</dbReference>
<feature type="binding site" evidence="8">
    <location>
        <position position="216"/>
    </location>
    <ligand>
        <name>GTP</name>
        <dbReference type="ChEBI" id="CHEBI:37565"/>
    </ligand>
</feature>
<evidence type="ECO:0000256" key="1">
    <source>
        <dbReference type="ARBA" id="ARBA00011738"/>
    </source>
</evidence>
<comment type="function">
    <text evidence="8">Plays an important role in the de novo pathway and in the salvage pathway of purine nucleotide biosynthesis. Catalyzes the first commited step in the biosynthesis of AMP from IMP.</text>
</comment>
<dbReference type="AlphaFoldDB" id="A0A077YXJ3"/>
<feature type="binding site" evidence="8">
    <location>
        <position position="214"/>
    </location>
    <ligand>
        <name>IMP</name>
        <dbReference type="ChEBI" id="CHEBI:58053"/>
    </ligand>
</feature>
<keyword evidence="2 8" id="KW-0436">Ligase</keyword>
<dbReference type="GO" id="GO:0044208">
    <property type="term" value="P:'de novo' AMP biosynthetic process"/>
    <property type="evidence" value="ECO:0007669"/>
    <property type="project" value="UniProtKB-UniRule"/>
</dbReference>
<evidence type="ECO:0000256" key="5">
    <source>
        <dbReference type="ARBA" id="ARBA00022755"/>
    </source>
</evidence>
<dbReference type="FunFam" id="3.90.170.10:FF:000001">
    <property type="entry name" value="Adenylosuccinate synthetase"/>
    <property type="match status" value="1"/>
</dbReference>
<accession>A0A077YXJ3</accession>
<organism evidence="9 10">
    <name type="scientific">Trichuris trichiura</name>
    <name type="common">Whipworm</name>
    <name type="synonym">Trichocephalus trichiurus</name>
    <dbReference type="NCBI Taxonomy" id="36087"/>
    <lineage>
        <taxon>Eukaryota</taxon>
        <taxon>Metazoa</taxon>
        <taxon>Ecdysozoa</taxon>
        <taxon>Nematoda</taxon>
        <taxon>Enoplea</taxon>
        <taxon>Dorylaimia</taxon>
        <taxon>Trichinellida</taxon>
        <taxon>Trichuridae</taxon>
        <taxon>Trichuris</taxon>
    </lineage>
</organism>
<dbReference type="Pfam" id="PF00709">
    <property type="entry name" value="Adenylsucc_synt"/>
    <property type="match status" value="1"/>
</dbReference>
<evidence type="ECO:0000313" key="9">
    <source>
        <dbReference type="EMBL" id="CDW52802.1"/>
    </source>
</evidence>
<dbReference type="InterPro" id="IPR001114">
    <property type="entry name" value="Adenylosuccinate_synthetase"/>
</dbReference>
<keyword evidence="3 8" id="KW-0479">Metal-binding</keyword>
<protein>
    <recommendedName>
        <fullName evidence="8">Adenylosuccinate synthetase</fullName>
        <shortName evidence="8">AMPSase</shortName>
        <shortName evidence="8">AdSS</shortName>
        <ecNumber evidence="8">6.3.4.4</ecNumber>
    </recommendedName>
    <alternativeName>
        <fullName evidence="8">IMP--aspartate ligase</fullName>
    </alternativeName>
</protein>
<dbReference type="Gene3D" id="3.40.440.10">
    <property type="entry name" value="Adenylosuccinate Synthetase, subunit A, domain 1"/>
    <property type="match status" value="1"/>
</dbReference>
<dbReference type="EC" id="6.3.4.4" evidence="8"/>
<comment type="cofactor">
    <cofactor evidence="8">
        <name>Mg(2+)</name>
        <dbReference type="ChEBI" id="CHEBI:18420"/>
    </cofactor>
    <text evidence="8">Binds 1 Mg(2+) ion per subunit.</text>
</comment>
<dbReference type="PANTHER" id="PTHR11846">
    <property type="entry name" value="ADENYLOSUCCINATE SYNTHETASE"/>
    <property type="match status" value="1"/>
</dbReference>
<feature type="binding site" evidence="8">
    <location>
        <position position="150"/>
    </location>
    <ligand>
        <name>IMP</name>
        <dbReference type="ChEBI" id="CHEBI:58053"/>
    </ligand>
</feature>
<keyword evidence="6 8" id="KW-0460">Magnesium</keyword>
<dbReference type="GO" id="GO:0005737">
    <property type="term" value="C:cytoplasm"/>
    <property type="evidence" value="ECO:0007669"/>
    <property type="project" value="UniProtKB-SubCell"/>
</dbReference>
<evidence type="ECO:0000256" key="7">
    <source>
        <dbReference type="ARBA" id="ARBA00023134"/>
    </source>
</evidence>
<keyword evidence="8" id="KW-0963">Cytoplasm</keyword>
<reference evidence="9" key="1">
    <citation type="submission" date="2014-01" db="EMBL/GenBank/DDBJ databases">
        <authorList>
            <person name="Aslett M."/>
        </authorList>
    </citation>
    <scope>NUCLEOTIDE SEQUENCE</scope>
</reference>
<dbReference type="SMART" id="SM00788">
    <property type="entry name" value="Adenylsucc_synt"/>
    <property type="match status" value="1"/>
</dbReference>
<comment type="subcellular location">
    <subcellularLocation>
        <location evidence="8">Cytoplasm</location>
    </subcellularLocation>
</comment>
<feature type="binding site" evidence="8">
    <location>
        <begin position="210"/>
        <end position="216"/>
    </location>
    <ligand>
        <name>substrate</name>
    </ligand>
</feature>
<dbReference type="PANTHER" id="PTHR11846:SF0">
    <property type="entry name" value="ADENYLOSUCCINATE SYNTHETASE"/>
    <property type="match status" value="1"/>
</dbReference>
<dbReference type="InterPro" id="IPR042111">
    <property type="entry name" value="Adenylosuccinate_synth_dom3"/>
</dbReference>
<dbReference type="InterPro" id="IPR042109">
    <property type="entry name" value="Adenylosuccinate_synth_dom1"/>
</dbReference>
<proteinExistence type="inferred from homology"/>
<feature type="binding site" evidence="8">
    <location>
        <position position="141"/>
    </location>
    <ligand>
        <name>IMP</name>
        <dbReference type="ChEBI" id="CHEBI:58053"/>
    </ligand>
</feature>
<evidence type="ECO:0000313" key="10">
    <source>
        <dbReference type="Proteomes" id="UP000030665"/>
    </source>
</evidence>
<reference evidence="9" key="2">
    <citation type="submission" date="2014-03" db="EMBL/GenBank/DDBJ databases">
        <title>The whipworm genome and dual-species transcriptomics of an intimate host-pathogen interaction.</title>
        <authorList>
            <person name="Foth B.J."/>
            <person name="Tsai I.J."/>
            <person name="Reid A.J."/>
            <person name="Bancroft A.J."/>
            <person name="Nichol S."/>
            <person name="Tracey A."/>
            <person name="Holroyd N."/>
            <person name="Cotton J.A."/>
            <person name="Stanley E.J."/>
            <person name="Zarowiecki M."/>
            <person name="Liu J.Z."/>
            <person name="Huckvale T."/>
            <person name="Cooper P.J."/>
            <person name="Grencis R.K."/>
            <person name="Berriman M."/>
        </authorList>
    </citation>
    <scope>NUCLEOTIDE SEQUENCE [LARGE SCALE GENOMIC DNA]</scope>
</reference>
<name>A0A077YXJ3_TRITR</name>
<dbReference type="OrthoDB" id="10265645at2759"/>
<dbReference type="GO" id="GO:0000287">
    <property type="term" value="F:magnesium ion binding"/>
    <property type="evidence" value="ECO:0007669"/>
    <property type="project" value="UniProtKB-UniRule"/>
</dbReference>
<dbReference type="InterPro" id="IPR027417">
    <property type="entry name" value="P-loop_NTPase"/>
</dbReference>
<keyword evidence="5 8" id="KW-0658">Purine biosynthesis</keyword>
<dbReference type="SUPFAM" id="SSF52540">
    <property type="entry name" value="P-loop containing nucleoside triphosphate hydrolases"/>
    <property type="match status" value="1"/>
</dbReference>
<comment type="catalytic activity">
    <reaction evidence="8">
        <text>IMP + L-aspartate + GTP = N(6)-(1,2-dicarboxyethyl)-AMP + GDP + phosphate + 2 H(+)</text>
        <dbReference type="Rhea" id="RHEA:15753"/>
        <dbReference type="ChEBI" id="CHEBI:15378"/>
        <dbReference type="ChEBI" id="CHEBI:29991"/>
        <dbReference type="ChEBI" id="CHEBI:37565"/>
        <dbReference type="ChEBI" id="CHEBI:43474"/>
        <dbReference type="ChEBI" id="CHEBI:57567"/>
        <dbReference type="ChEBI" id="CHEBI:58053"/>
        <dbReference type="ChEBI" id="CHEBI:58189"/>
        <dbReference type="EC" id="6.3.4.4"/>
    </reaction>
</comment>
<comment type="similarity">
    <text evidence="8">Belongs to the adenylosuccinate synthetase family.</text>
</comment>
<dbReference type="EMBL" id="HG805832">
    <property type="protein sequence ID" value="CDW52802.1"/>
    <property type="molecule type" value="Genomic_DNA"/>
</dbReference>
<evidence type="ECO:0000256" key="2">
    <source>
        <dbReference type="ARBA" id="ARBA00022598"/>
    </source>
</evidence>
<keyword evidence="10" id="KW-1185">Reference proteome</keyword>
<dbReference type="Gene3D" id="3.90.170.10">
    <property type="entry name" value="Adenylosuccinate Synthetase, subunit A, domain 3"/>
    <property type="match status" value="1"/>
</dbReference>